<gene>
    <name evidence="2" type="ORF">FOMPIDRAFT_1052298</name>
</gene>
<keyword evidence="3" id="KW-1185">Reference proteome</keyword>
<evidence type="ECO:0000256" key="1">
    <source>
        <dbReference type="SAM" id="MobiDB-lite"/>
    </source>
</evidence>
<protein>
    <submittedName>
        <fullName evidence="2">Uncharacterized protein</fullName>
    </submittedName>
</protein>
<feature type="region of interest" description="Disordered" evidence="1">
    <location>
        <begin position="215"/>
        <end position="244"/>
    </location>
</feature>
<feature type="compositionally biased region" description="Pro residues" evidence="1">
    <location>
        <begin position="45"/>
        <end position="56"/>
    </location>
</feature>
<reference evidence="2 3" key="1">
    <citation type="journal article" date="2012" name="Science">
        <title>The Paleozoic origin of enzymatic lignin decomposition reconstructed from 31 fungal genomes.</title>
        <authorList>
            <person name="Floudas D."/>
            <person name="Binder M."/>
            <person name="Riley R."/>
            <person name="Barry K."/>
            <person name="Blanchette R.A."/>
            <person name="Henrissat B."/>
            <person name="Martinez A.T."/>
            <person name="Otillar R."/>
            <person name="Spatafora J.W."/>
            <person name="Yadav J.S."/>
            <person name="Aerts A."/>
            <person name="Benoit I."/>
            <person name="Boyd A."/>
            <person name="Carlson A."/>
            <person name="Copeland A."/>
            <person name="Coutinho P.M."/>
            <person name="de Vries R.P."/>
            <person name="Ferreira P."/>
            <person name="Findley K."/>
            <person name="Foster B."/>
            <person name="Gaskell J."/>
            <person name="Glotzer D."/>
            <person name="Gorecki P."/>
            <person name="Heitman J."/>
            <person name="Hesse C."/>
            <person name="Hori C."/>
            <person name="Igarashi K."/>
            <person name="Jurgens J.A."/>
            <person name="Kallen N."/>
            <person name="Kersten P."/>
            <person name="Kohler A."/>
            <person name="Kuees U."/>
            <person name="Kumar T.K.A."/>
            <person name="Kuo A."/>
            <person name="LaButti K."/>
            <person name="Larrondo L.F."/>
            <person name="Lindquist E."/>
            <person name="Ling A."/>
            <person name="Lombard V."/>
            <person name="Lucas S."/>
            <person name="Lundell T."/>
            <person name="Martin R."/>
            <person name="McLaughlin D.J."/>
            <person name="Morgenstern I."/>
            <person name="Morin E."/>
            <person name="Murat C."/>
            <person name="Nagy L.G."/>
            <person name="Nolan M."/>
            <person name="Ohm R.A."/>
            <person name="Patyshakuliyeva A."/>
            <person name="Rokas A."/>
            <person name="Ruiz-Duenas F.J."/>
            <person name="Sabat G."/>
            <person name="Salamov A."/>
            <person name="Samejima M."/>
            <person name="Schmutz J."/>
            <person name="Slot J.C."/>
            <person name="St John F."/>
            <person name="Stenlid J."/>
            <person name="Sun H."/>
            <person name="Sun S."/>
            <person name="Syed K."/>
            <person name="Tsang A."/>
            <person name="Wiebenga A."/>
            <person name="Young D."/>
            <person name="Pisabarro A."/>
            <person name="Eastwood D.C."/>
            <person name="Martin F."/>
            <person name="Cullen D."/>
            <person name="Grigoriev I.V."/>
            <person name="Hibbett D.S."/>
        </authorList>
    </citation>
    <scope>NUCLEOTIDE SEQUENCE</scope>
    <source>
        <strain evidence="3">FP-58527</strain>
    </source>
</reference>
<organism evidence="2 3">
    <name type="scientific">Fomitopsis schrenkii</name>
    <name type="common">Brown rot fungus</name>
    <dbReference type="NCBI Taxonomy" id="2126942"/>
    <lineage>
        <taxon>Eukaryota</taxon>
        <taxon>Fungi</taxon>
        <taxon>Dikarya</taxon>
        <taxon>Basidiomycota</taxon>
        <taxon>Agaricomycotina</taxon>
        <taxon>Agaricomycetes</taxon>
        <taxon>Polyporales</taxon>
        <taxon>Fomitopsis</taxon>
    </lineage>
</organism>
<sequence length="374" mass="40761">MAASPPRCTARPPSPLYLRPPPHKHDVDPRRAGPRRTTASKPAPNGVPMPTLPMMPRPSGLRTLVERETDVKSMTSVESGAAGSVASASSGSKSHSGESVQRTRGLPINASYGQSQLDEARALLRSKESEVAVLEHDRDSMQRELEDARGEMKTLQEAVEEKREELGLLEELKQAKEAASVQDELVGFLQNRLAEIELGAEAERRAKRISDECTATSEGECSSLKADRARLQTESSKKEKELGKLQSRQTQLLACAQTRARGEEASLHAALERVAALKEERAQSAAQEEAMKVIEEEQQELLARLQTAQNRSAQAVPAPRGQRRSSWASICMGTSFRLSGPPAPLAHGALWAYEASSLDSTCKVRFHGTSLILM</sequence>
<feature type="region of interest" description="Disordered" evidence="1">
    <location>
        <begin position="1"/>
        <end position="113"/>
    </location>
</feature>
<dbReference type="HOGENOM" id="CLU_049626_0_0_1"/>
<feature type="compositionally biased region" description="Basic and acidic residues" evidence="1">
    <location>
        <begin position="225"/>
        <end position="243"/>
    </location>
</feature>
<name>S8FGJ2_FOMSC</name>
<evidence type="ECO:0000313" key="3">
    <source>
        <dbReference type="Proteomes" id="UP000015241"/>
    </source>
</evidence>
<feature type="region of interest" description="Disordered" evidence="1">
    <location>
        <begin position="134"/>
        <end position="153"/>
    </location>
</feature>
<evidence type="ECO:0000313" key="2">
    <source>
        <dbReference type="EMBL" id="EPS97529.1"/>
    </source>
</evidence>
<accession>S8FGJ2</accession>
<dbReference type="AlphaFoldDB" id="S8FGJ2"/>
<feature type="compositionally biased region" description="Low complexity" evidence="1">
    <location>
        <begin position="76"/>
        <end position="100"/>
    </location>
</feature>
<dbReference type="FunCoup" id="S8FGJ2">
    <property type="interactions" value="3"/>
</dbReference>
<proteinExistence type="predicted"/>
<dbReference type="STRING" id="743788.S8FGJ2"/>
<dbReference type="InParanoid" id="S8FGJ2"/>
<dbReference type="EMBL" id="KE504175">
    <property type="protein sequence ID" value="EPS97529.1"/>
    <property type="molecule type" value="Genomic_DNA"/>
</dbReference>
<dbReference type="Proteomes" id="UP000015241">
    <property type="component" value="Unassembled WGS sequence"/>
</dbReference>